<dbReference type="EMBL" id="PYAX01000003">
    <property type="protein sequence ID" value="PSL56562.1"/>
    <property type="molecule type" value="Genomic_DNA"/>
</dbReference>
<dbReference type="Proteomes" id="UP000241118">
    <property type="component" value="Unassembled WGS sequence"/>
</dbReference>
<evidence type="ECO:0000313" key="3">
    <source>
        <dbReference type="Proteomes" id="UP000241118"/>
    </source>
</evidence>
<proteinExistence type="predicted"/>
<reference evidence="2 3" key="1">
    <citation type="submission" date="2018-03" db="EMBL/GenBank/DDBJ databases">
        <title>Genomic Encyclopedia of Type Strains, Phase III (KMG-III): the genomes of soil and plant-associated and newly described type strains.</title>
        <authorList>
            <person name="Whitman W."/>
        </authorList>
    </citation>
    <scope>NUCLEOTIDE SEQUENCE [LARGE SCALE GENOMIC DNA]</scope>
    <source>
        <strain evidence="2 3">CGMCC 4.7097</strain>
    </source>
</reference>
<organism evidence="2 3">
    <name type="scientific">Saccharothrix carnea</name>
    <dbReference type="NCBI Taxonomy" id="1280637"/>
    <lineage>
        <taxon>Bacteria</taxon>
        <taxon>Bacillati</taxon>
        <taxon>Actinomycetota</taxon>
        <taxon>Actinomycetes</taxon>
        <taxon>Pseudonocardiales</taxon>
        <taxon>Pseudonocardiaceae</taxon>
        <taxon>Saccharothrix</taxon>
    </lineage>
</organism>
<name>A0A2P8IDM5_SACCR</name>
<evidence type="ECO:0000313" key="2">
    <source>
        <dbReference type="EMBL" id="PSL56562.1"/>
    </source>
</evidence>
<accession>A0A2P8IDM5</accession>
<feature type="region of interest" description="Disordered" evidence="1">
    <location>
        <begin position="1"/>
        <end position="62"/>
    </location>
</feature>
<dbReference type="AlphaFoldDB" id="A0A2P8IDM5"/>
<comment type="caution">
    <text evidence="2">The sequence shown here is derived from an EMBL/GenBank/DDBJ whole genome shotgun (WGS) entry which is preliminary data.</text>
</comment>
<protein>
    <submittedName>
        <fullName evidence="2">Uncharacterized protein</fullName>
    </submittedName>
</protein>
<keyword evidence="3" id="KW-1185">Reference proteome</keyword>
<evidence type="ECO:0000256" key="1">
    <source>
        <dbReference type="SAM" id="MobiDB-lite"/>
    </source>
</evidence>
<sequence length="62" mass="6798">MKVARELPYGWTGWDDEPDDGSAGVREPRHPQPLGPTSGAGERPIPDEPTAVKETQCLIERT</sequence>
<gene>
    <name evidence="2" type="ORF">B0I31_103315</name>
</gene>